<evidence type="ECO:0000313" key="2">
    <source>
        <dbReference type="Proteomes" id="UP000814033"/>
    </source>
</evidence>
<reference evidence="1" key="2">
    <citation type="journal article" date="2022" name="New Phytol.">
        <title>Evolutionary transition to the ectomycorrhizal habit in the genomes of a hyperdiverse lineage of mushroom-forming fungi.</title>
        <authorList>
            <person name="Looney B."/>
            <person name="Miyauchi S."/>
            <person name="Morin E."/>
            <person name="Drula E."/>
            <person name="Courty P.E."/>
            <person name="Kohler A."/>
            <person name="Kuo A."/>
            <person name="LaButti K."/>
            <person name="Pangilinan J."/>
            <person name="Lipzen A."/>
            <person name="Riley R."/>
            <person name="Andreopoulos W."/>
            <person name="He G."/>
            <person name="Johnson J."/>
            <person name="Nolan M."/>
            <person name="Tritt A."/>
            <person name="Barry K.W."/>
            <person name="Grigoriev I.V."/>
            <person name="Nagy L.G."/>
            <person name="Hibbett D."/>
            <person name="Henrissat B."/>
            <person name="Matheny P.B."/>
            <person name="Labbe J."/>
            <person name="Martin F.M."/>
        </authorList>
    </citation>
    <scope>NUCLEOTIDE SEQUENCE</scope>
    <source>
        <strain evidence="1">FP105234-sp</strain>
    </source>
</reference>
<accession>A0ACB8R9K2</accession>
<sequence length="273" mass="30371">MSTEQLKAQAMQHLMQGGKALGIGQKSTPMSTYDNPQLYPQIFPWLFPYGLGGVGNEHTVKGMSDKRRVRNLLLYHDKRFQLEPMFPLVAFNHQQVKSSALGGYLMAKQANFGRIADRLGKVNTPVLSDLIERLSKGERVKPSDDAERACFQVLNDLYFVAAGVPASKTSRKAMRSEIWSLVSYLGAPSWFITFAPSDVNHPIALYYAGHPSAVFPTFYEQDERVRLIANNPVAGAKFFKLMVDMFVKHVLGVGSKHAGLYGDTAGYYGTVEQ</sequence>
<reference evidence="1" key="1">
    <citation type="submission" date="2021-02" db="EMBL/GenBank/DDBJ databases">
        <authorList>
            <consortium name="DOE Joint Genome Institute"/>
            <person name="Ahrendt S."/>
            <person name="Looney B.P."/>
            <person name="Miyauchi S."/>
            <person name="Morin E."/>
            <person name="Drula E."/>
            <person name="Courty P.E."/>
            <person name="Chicoki N."/>
            <person name="Fauchery L."/>
            <person name="Kohler A."/>
            <person name="Kuo A."/>
            <person name="Labutti K."/>
            <person name="Pangilinan J."/>
            <person name="Lipzen A."/>
            <person name="Riley R."/>
            <person name="Andreopoulos W."/>
            <person name="He G."/>
            <person name="Johnson J."/>
            <person name="Barry K.W."/>
            <person name="Grigoriev I.V."/>
            <person name="Nagy L."/>
            <person name="Hibbett D."/>
            <person name="Henrissat B."/>
            <person name="Matheny P.B."/>
            <person name="Labbe J."/>
            <person name="Martin F."/>
        </authorList>
    </citation>
    <scope>NUCLEOTIDE SEQUENCE</scope>
    <source>
        <strain evidence="1">FP105234-sp</strain>
    </source>
</reference>
<proteinExistence type="predicted"/>
<dbReference type="EMBL" id="MU276175">
    <property type="protein sequence ID" value="KAI0040683.1"/>
    <property type="molecule type" value="Genomic_DNA"/>
</dbReference>
<comment type="caution">
    <text evidence="1">The sequence shown here is derived from an EMBL/GenBank/DDBJ whole genome shotgun (WGS) entry which is preliminary data.</text>
</comment>
<keyword evidence="2" id="KW-1185">Reference proteome</keyword>
<organism evidence="1 2">
    <name type="scientific">Auriscalpium vulgare</name>
    <dbReference type="NCBI Taxonomy" id="40419"/>
    <lineage>
        <taxon>Eukaryota</taxon>
        <taxon>Fungi</taxon>
        <taxon>Dikarya</taxon>
        <taxon>Basidiomycota</taxon>
        <taxon>Agaricomycotina</taxon>
        <taxon>Agaricomycetes</taxon>
        <taxon>Russulales</taxon>
        <taxon>Auriscalpiaceae</taxon>
        <taxon>Auriscalpium</taxon>
    </lineage>
</organism>
<protein>
    <submittedName>
        <fullName evidence="1">Uncharacterized protein</fullName>
    </submittedName>
</protein>
<evidence type="ECO:0000313" key="1">
    <source>
        <dbReference type="EMBL" id="KAI0040683.1"/>
    </source>
</evidence>
<gene>
    <name evidence="1" type="ORF">FA95DRAFT_1472663</name>
</gene>
<name>A0ACB8R9K2_9AGAM</name>
<dbReference type="Proteomes" id="UP000814033">
    <property type="component" value="Unassembled WGS sequence"/>
</dbReference>
<feature type="non-terminal residue" evidence="1">
    <location>
        <position position="273"/>
    </location>
</feature>